<reference evidence="2 3" key="1">
    <citation type="submission" date="2024-02" db="EMBL/GenBank/DDBJ databases">
        <title>High-quality chromosome-scale genome assembly of Pensacola bahiagrass (Paspalum notatum Flugge var. saurae).</title>
        <authorList>
            <person name="Vega J.M."/>
            <person name="Podio M."/>
            <person name="Orjuela J."/>
            <person name="Siena L.A."/>
            <person name="Pessino S.C."/>
            <person name="Combes M.C."/>
            <person name="Mariac C."/>
            <person name="Albertini E."/>
            <person name="Pupilli F."/>
            <person name="Ortiz J.P.A."/>
            <person name="Leblanc O."/>
        </authorList>
    </citation>
    <scope>NUCLEOTIDE SEQUENCE [LARGE SCALE GENOMIC DNA]</scope>
    <source>
        <strain evidence="2">R1</strain>
        <tissue evidence="2">Leaf</tissue>
    </source>
</reference>
<organism evidence="2 3">
    <name type="scientific">Paspalum notatum var. saurae</name>
    <dbReference type="NCBI Taxonomy" id="547442"/>
    <lineage>
        <taxon>Eukaryota</taxon>
        <taxon>Viridiplantae</taxon>
        <taxon>Streptophyta</taxon>
        <taxon>Embryophyta</taxon>
        <taxon>Tracheophyta</taxon>
        <taxon>Spermatophyta</taxon>
        <taxon>Magnoliopsida</taxon>
        <taxon>Liliopsida</taxon>
        <taxon>Poales</taxon>
        <taxon>Poaceae</taxon>
        <taxon>PACMAD clade</taxon>
        <taxon>Panicoideae</taxon>
        <taxon>Andropogonodae</taxon>
        <taxon>Paspaleae</taxon>
        <taxon>Paspalinae</taxon>
        <taxon>Paspalum</taxon>
    </lineage>
</organism>
<keyword evidence="3" id="KW-1185">Reference proteome</keyword>
<dbReference type="Proteomes" id="UP001341281">
    <property type="component" value="Chromosome 07"/>
</dbReference>
<evidence type="ECO:0000256" key="1">
    <source>
        <dbReference type="SAM" id="Phobius"/>
    </source>
</evidence>
<dbReference type="EMBL" id="CP144751">
    <property type="protein sequence ID" value="WVZ87525.1"/>
    <property type="molecule type" value="Genomic_DNA"/>
</dbReference>
<keyword evidence="1" id="KW-1133">Transmembrane helix</keyword>
<accession>A0AAQ3U940</accession>
<feature type="transmembrane region" description="Helical" evidence="1">
    <location>
        <begin position="12"/>
        <end position="37"/>
    </location>
</feature>
<name>A0AAQ3U940_PASNO</name>
<keyword evidence="1" id="KW-0812">Transmembrane</keyword>
<gene>
    <name evidence="2" type="ORF">U9M48_034150</name>
</gene>
<proteinExistence type="predicted"/>
<evidence type="ECO:0000313" key="2">
    <source>
        <dbReference type="EMBL" id="WVZ87525.1"/>
    </source>
</evidence>
<keyword evidence="1" id="KW-0472">Membrane</keyword>
<sequence length="151" mass="16450">MVQATCVLWTCFAHIITASVAVMSVTYAIIVLGLGLAKNIGNTAYMLDPVVELMVVNGSVPLLIDREGDSRNSDRKWDLRNLIVDRCLLPAVSSENDGMIRGSTAGAPMSTPAQKVWRVAQAIGDLAFPYYTIVLLEIQDTLELPPPERGY</sequence>
<protein>
    <submittedName>
        <fullName evidence="2">Uncharacterized protein</fullName>
    </submittedName>
</protein>
<evidence type="ECO:0000313" key="3">
    <source>
        <dbReference type="Proteomes" id="UP001341281"/>
    </source>
</evidence>
<dbReference type="AlphaFoldDB" id="A0AAQ3U940"/>